<dbReference type="InterPro" id="IPR056884">
    <property type="entry name" value="NPHP3-like_N"/>
</dbReference>
<gene>
    <name evidence="4" type="ORF">NP233_g12251</name>
</gene>
<feature type="region of interest" description="Disordered" evidence="2">
    <location>
        <begin position="1"/>
        <end position="54"/>
    </location>
</feature>
<feature type="region of interest" description="Disordered" evidence="2">
    <location>
        <begin position="66"/>
        <end position="127"/>
    </location>
</feature>
<feature type="compositionally biased region" description="Low complexity" evidence="2">
    <location>
        <begin position="43"/>
        <end position="53"/>
    </location>
</feature>
<accession>A0AAD5YN82</accession>
<comment type="caution">
    <text evidence="4">The sequence shown here is derived from an EMBL/GenBank/DDBJ whole genome shotgun (WGS) entry which is preliminary data.</text>
</comment>
<protein>
    <recommendedName>
        <fullName evidence="3">Nephrocystin 3-like N-terminal domain-containing protein</fullName>
    </recommendedName>
</protein>
<evidence type="ECO:0000259" key="3">
    <source>
        <dbReference type="Pfam" id="PF24883"/>
    </source>
</evidence>
<dbReference type="AlphaFoldDB" id="A0AAD5YN82"/>
<dbReference type="InterPro" id="IPR027417">
    <property type="entry name" value="P-loop_NTPase"/>
</dbReference>
<organism evidence="4 5">
    <name type="scientific">Leucocoprinus birnbaumii</name>
    <dbReference type="NCBI Taxonomy" id="56174"/>
    <lineage>
        <taxon>Eukaryota</taxon>
        <taxon>Fungi</taxon>
        <taxon>Dikarya</taxon>
        <taxon>Basidiomycota</taxon>
        <taxon>Agaricomycotina</taxon>
        <taxon>Agaricomycetes</taxon>
        <taxon>Agaricomycetidae</taxon>
        <taxon>Agaricales</taxon>
        <taxon>Agaricineae</taxon>
        <taxon>Agaricaceae</taxon>
        <taxon>Leucocoprinus</taxon>
    </lineage>
</organism>
<name>A0AAD5YN82_9AGAR</name>
<reference evidence="4" key="1">
    <citation type="submission" date="2022-07" db="EMBL/GenBank/DDBJ databases">
        <title>Genome Sequence of Leucocoprinus birnbaumii.</title>
        <authorList>
            <person name="Buettner E."/>
        </authorList>
    </citation>
    <scope>NUCLEOTIDE SEQUENCE</scope>
    <source>
        <strain evidence="4">VT141</strain>
    </source>
</reference>
<dbReference type="Proteomes" id="UP001213000">
    <property type="component" value="Unassembled WGS sequence"/>
</dbReference>
<dbReference type="SUPFAM" id="SSF52540">
    <property type="entry name" value="P-loop containing nucleoside triphosphate hydrolases"/>
    <property type="match status" value="1"/>
</dbReference>
<evidence type="ECO:0000256" key="2">
    <source>
        <dbReference type="SAM" id="MobiDB-lite"/>
    </source>
</evidence>
<sequence>MSGSGHPFSVASSHLSSSLGGTSAPPVPPQPKPSTRLAPPIPSRSVISRSSTPLQHHIPEPAQIHKSNDAESHQSGSCEPILSIPSIPTRTEPQQDIGLHRHNPILMPIGSPHSINPGSPSPFQPGPQPSYTALTPQEYRMFNQGHDMIIKDAQFINHAQFHQVAPIGPGLKKLLKHSMPDAFHDSAVRYPPPKCHLGTRKEYIQEITNWALGESEHKEPVLWMRGPFGIGKSAVAQSSAEALKPINKLLATLFFSHSNSDRDDPYRVIPSIVYQITTLFTSDTV</sequence>
<evidence type="ECO:0000313" key="4">
    <source>
        <dbReference type="EMBL" id="KAJ3555259.1"/>
    </source>
</evidence>
<dbReference type="EMBL" id="JANIEX010001700">
    <property type="protein sequence ID" value="KAJ3555259.1"/>
    <property type="molecule type" value="Genomic_DNA"/>
</dbReference>
<keyword evidence="1" id="KW-0677">Repeat</keyword>
<feature type="domain" description="Nephrocystin 3-like N-terminal" evidence="3">
    <location>
        <begin position="206"/>
        <end position="278"/>
    </location>
</feature>
<dbReference type="Pfam" id="PF24883">
    <property type="entry name" value="NPHP3_N"/>
    <property type="match status" value="1"/>
</dbReference>
<proteinExistence type="predicted"/>
<keyword evidence="5" id="KW-1185">Reference proteome</keyword>
<evidence type="ECO:0000313" key="5">
    <source>
        <dbReference type="Proteomes" id="UP001213000"/>
    </source>
</evidence>
<evidence type="ECO:0000256" key="1">
    <source>
        <dbReference type="ARBA" id="ARBA00022737"/>
    </source>
</evidence>
<feature type="compositionally biased region" description="Low complexity" evidence="2">
    <location>
        <begin position="9"/>
        <end position="24"/>
    </location>
</feature>